<evidence type="ECO:0000313" key="1">
    <source>
        <dbReference type="EMBL" id="GFR92260.1"/>
    </source>
</evidence>
<dbReference type="AlphaFoldDB" id="A0AAV4H442"/>
<dbReference type="EMBL" id="BMAT01012433">
    <property type="protein sequence ID" value="GFR92260.1"/>
    <property type="molecule type" value="Genomic_DNA"/>
</dbReference>
<sequence>MHIHILRISEVRWKGAGEFDTDEYRVIYSGGERHERGVAIILDPETKKAVKGVWKYSDRILLVTLSAKPVDIALIQLYAPTSEYPEEEIEVFYEQVNDVVKQVRSQDILIVMGDFNAKVDEGRIVNIVGPYGLGDSNE</sequence>
<dbReference type="Gene3D" id="3.60.10.10">
    <property type="entry name" value="Endonuclease/exonuclease/phosphatase"/>
    <property type="match status" value="1"/>
</dbReference>
<protein>
    <submittedName>
        <fullName evidence="1">Craniofacial development protein 2-like</fullName>
    </submittedName>
</protein>
<organism evidence="1 2">
    <name type="scientific">Elysia marginata</name>
    <dbReference type="NCBI Taxonomy" id="1093978"/>
    <lineage>
        <taxon>Eukaryota</taxon>
        <taxon>Metazoa</taxon>
        <taxon>Spiralia</taxon>
        <taxon>Lophotrochozoa</taxon>
        <taxon>Mollusca</taxon>
        <taxon>Gastropoda</taxon>
        <taxon>Heterobranchia</taxon>
        <taxon>Euthyneura</taxon>
        <taxon>Panpulmonata</taxon>
        <taxon>Sacoglossa</taxon>
        <taxon>Placobranchoidea</taxon>
        <taxon>Plakobranchidae</taxon>
        <taxon>Elysia</taxon>
    </lineage>
</organism>
<proteinExistence type="predicted"/>
<evidence type="ECO:0000313" key="2">
    <source>
        <dbReference type="Proteomes" id="UP000762676"/>
    </source>
</evidence>
<dbReference type="CDD" id="cd09076">
    <property type="entry name" value="L1-EN"/>
    <property type="match status" value="1"/>
</dbReference>
<comment type="caution">
    <text evidence="1">The sequence shown here is derived from an EMBL/GenBank/DDBJ whole genome shotgun (WGS) entry which is preliminary data.</text>
</comment>
<name>A0AAV4H442_9GAST</name>
<dbReference type="InterPro" id="IPR036691">
    <property type="entry name" value="Endo/exonu/phosph_ase_sf"/>
</dbReference>
<keyword evidence="2" id="KW-1185">Reference proteome</keyword>
<dbReference type="Proteomes" id="UP000762676">
    <property type="component" value="Unassembled WGS sequence"/>
</dbReference>
<accession>A0AAV4H442</accession>
<dbReference type="SUPFAM" id="SSF56219">
    <property type="entry name" value="DNase I-like"/>
    <property type="match status" value="1"/>
</dbReference>
<gene>
    <name evidence="1" type="ORF">ElyMa_006196200</name>
</gene>
<reference evidence="1 2" key="1">
    <citation type="journal article" date="2021" name="Elife">
        <title>Chloroplast acquisition without the gene transfer in kleptoplastic sea slugs, Plakobranchus ocellatus.</title>
        <authorList>
            <person name="Maeda T."/>
            <person name="Takahashi S."/>
            <person name="Yoshida T."/>
            <person name="Shimamura S."/>
            <person name="Takaki Y."/>
            <person name="Nagai Y."/>
            <person name="Toyoda A."/>
            <person name="Suzuki Y."/>
            <person name="Arimoto A."/>
            <person name="Ishii H."/>
            <person name="Satoh N."/>
            <person name="Nishiyama T."/>
            <person name="Hasebe M."/>
            <person name="Maruyama T."/>
            <person name="Minagawa J."/>
            <person name="Obokata J."/>
            <person name="Shigenobu S."/>
        </authorList>
    </citation>
    <scope>NUCLEOTIDE SEQUENCE [LARGE SCALE GENOMIC DNA]</scope>
</reference>